<proteinExistence type="predicted"/>
<name>A0A8D8ALZ9_CULPI</name>
<evidence type="ECO:0000256" key="1">
    <source>
        <dbReference type="SAM" id="MobiDB-lite"/>
    </source>
</evidence>
<protein>
    <submittedName>
        <fullName evidence="2">(northern house mosquito) hypothetical protein</fullName>
    </submittedName>
</protein>
<reference evidence="2" key="1">
    <citation type="submission" date="2021-05" db="EMBL/GenBank/DDBJ databases">
        <authorList>
            <person name="Alioto T."/>
            <person name="Alioto T."/>
            <person name="Gomez Garrido J."/>
        </authorList>
    </citation>
    <scope>NUCLEOTIDE SEQUENCE</scope>
</reference>
<organism evidence="2">
    <name type="scientific">Culex pipiens</name>
    <name type="common">House mosquito</name>
    <dbReference type="NCBI Taxonomy" id="7175"/>
    <lineage>
        <taxon>Eukaryota</taxon>
        <taxon>Metazoa</taxon>
        <taxon>Ecdysozoa</taxon>
        <taxon>Arthropoda</taxon>
        <taxon>Hexapoda</taxon>
        <taxon>Insecta</taxon>
        <taxon>Pterygota</taxon>
        <taxon>Neoptera</taxon>
        <taxon>Endopterygota</taxon>
        <taxon>Diptera</taxon>
        <taxon>Nematocera</taxon>
        <taxon>Culicoidea</taxon>
        <taxon>Culicidae</taxon>
        <taxon>Culicinae</taxon>
        <taxon>Culicini</taxon>
        <taxon>Culex</taxon>
        <taxon>Culex</taxon>
    </lineage>
</organism>
<accession>A0A8D8ALZ9</accession>
<dbReference type="EMBL" id="HBUE01038365">
    <property type="protein sequence ID" value="CAG6459743.1"/>
    <property type="molecule type" value="Transcribed_RNA"/>
</dbReference>
<sequence>MMTHCVLCSDRAPILPKLHIHPVPVQLETHRQSPEPTTCTLIRKLVEEEFSHTSKPLESESYSCQVRWSVEEQPAEPVRIGHGKVKALTAFYDSLKNGNNNIELGRPMSGRSKRLSSSTPNLGSCVGNERGAVKEKLTTVEEEEILSQLKQWSELGMNGVLSRRN</sequence>
<dbReference type="AlphaFoldDB" id="A0A8D8ALZ9"/>
<feature type="region of interest" description="Disordered" evidence="1">
    <location>
        <begin position="104"/>
        <end position="127"/>
    </location>
</feature>
<evidence type="ECO:0000313" key="2">
    <source>
        <dbReference type="EMBL" id="CAG6459743.1"/>
    </source>
</evidence>